<comment type="caution">
    <text evidence="2">The sequence shown here is derived from an EMBL/GenBank/DDBJ whole genome shotgun (WGS) entry which is preliminary data.</text>
</comment>
<dbReference type="SUPFAM" id="SSF56112">
    <property type="entry name" value="Protein kinase-like (PK-like)"/>
    <property type="match status" value="1"/>
</dbReference>
<dbReference type="Proteomes" id="UP001311799">
    <property type="component" value="Unassembled WGS sequence"/>
</dbReference>
<dbReference type="SMART" id="SM00220">
    <property type="entry name" value="S_TKc"/>
    <property type="match status" value="1"/>
</dbReference>
<protein>
    <recommendedName>
        <fullName evidence="1">Protein kinase domain-containing protein</fullName>
    </recommendedName>
</protein>
<dbReference type="InterPro" id="IPR000719">
    <property type="entry name" value="Prot_kinase_dom"/>
</dbReference>
<dbReference type="EMBL" id="JAWDEY010000036">
    <property type="protein sequence ID" value="KAK6587638.1"/>
    <property type="molecule type" value="Genomic_DNA"/>
</dbReference>
<sequence length="603" mass="69952">MEDKNRDTKLDIYSFKGNIETYNIVDTIQDSLYGKVYQGYGTDSGTMVAIKLLNKNDIMTKEMNRLLPETPLAEVFFAEEMSNHEYLATIRDVFETDKYHCIVSDLADGEDLLELLRKNRYGLDEYKTRVFMKQAAIALNECHNRGFALQDFSLENCLLYKVDDKECSENESNERKYKIKVCDPGQAIRFGKYINNVEVPVPHIGCIGKKFRPPEIFSKKPYYASKVDSWCLGWSTFYLLFGIELFESVHQVDNDIRWQWYSLGYRDYLYSYLGLKDKLDNVTRSFIESLVNPDPIKRMSIKEALEHPFLKEINEKENIILNDWGRRLSMNNIIKSKGSNINVKTPFIPDIYIKKYKKLYCSKDKPSGYCPNINSQNNNSCPLMLSQFPVNNHNITCNQQQKQYQQQKMNVFKHQNMNLFQKRANNMRNNYLGVNNGSGNNNNNYYRYDRICNMLHHNNYSVRVVNINNQPLDPQKNSLIGKQMDKASSQISNNIKENSNNLLVNPMLFQSCNIPNYNNNVNKVGLNNPKNPNDPSIFSNSYVPPTGNHSEGFKDEKAGLFNFSFGFKFGGMFSSSNNFSNNGASLSYIPPMQKMNNYYRRNL</sequence>
<dbReference type="Pfam" id="PF00069">
    <property type="entry name" value="Pkinase"/>
    <property type="match status" value="1"/>
</dbReference>
<evidence type="ECO:0000313" key="3">
    <source>
        <dbReference type="Proteomes" id="UP001311799"/>
    </source>
</evidence>
<gene>
    <name evidence="2" type="ORF">RS030_81442</name>
</gene>
<evidence type="ECO:0000313" key="2">
    <source>
        <dbReference type="EMBL" id="KAK6587638.1"/>
    </source>
</evidence>
<dbReference type="GO" id="GO:0044773">
    <property type="term" value="P:mitotic DNA damage checkpoint signaling"/>
    <property type="evidence" value="ECO:0007669"/>
    <property type="project" value="TreeGrafter"/>
</dbReference>
<accession>A0AAV9XT35</accession>
<dbReference type="GO" id="GO:0005524">
    <property type="term" value="F:ATP binding"/>
    <property type="evidence" value="ECO:0007669"/>
    <property type="project" value="InterPro"/>
</dbReference>
<dbReference type="AlphaFoldDB" id="A0AAV9XT35"/>
<feature type="domain" description="Protein kinase" evidence="1">
    <location>
        <begin position="22"/>
        <end position="310"/>
    </location>
</feature>
<dbReference type="GO" id="GO:0005634">
    <property type="term" value="C:nucleus"/>
    <property type="evidence" value="ECO:0007669"/>
    <property type="project" value="TreeGrafter"/>
</dbReference>
<keyword evidence="3" id="KW-1185">Reference proteome</keyword>
<dbReference type="PANTHER" id="PTHR44167">
    <property type="entry name" value="OVARIAN-SPECIFIC SERINE/THREONINE-PROTEIN KINASE LOK-RELATED"/>
    <property type="match status" value="1"/>
</dbReference>
<dbReference type="PANTHER" id="PTHR44167:SF30">
    <property type="entry name" value="PHOSPHORYLASE KINASE"/>
    <property type="match status" value="1"/>
</dbReference>
<organism evidence="2 3">
    <name type="scientific">Cryptosporidium xiaoi</name>
    <dbReference type="NCBI Taxonomy" id="659607"/>
    <lineage>
        <taxon>Eukaryota</taxon>
        <taxon>Sar</taxon>
        <taxon>Alveolata</taxon>
        <taxon>Apicomplexa</taxon>
        <taxon>Conoidasida</taxon>
        <taxon>Coccidia</taxon>
        <taxon>Eucoccidiorida</taxon>
        <taxon>Eimeriorina</taxon>
        <taxon>Cryptosporidiidae</taxon>
        <taxon>Cryptosporidium</taxon>
    </lineage>
</organism>
<dbReference type="InterPro" id="IPR011009">
    <property type="entry name" value="Kinase-like_dom_sf"/>
</dbReference>
<reference evidence="2 3" key="1">
    <citation type="submission" date="2023-10" db="EMBL/GenBank/DDBJ databases">
        <title>Comparative genomics analysis reveals potential genetic determinants of host preference in Cryptosporidium xiaoi.</title>
        <authorList>
            <person name="Xiao L."/>
            <person name="Li J."/>
        </authorList>
    </citation>
    <scope>NUCLEOTIDE SEQUENCE [LARGE SCALE GENOMIC DNA]</scope>
    <source>
        <strain evidence="2 3">52996</strain>
    </source>
</reference>
<name>A0AAV9XT35_9CRYT</name>
<dbReference type="GO" id="GO:0004674">
    <property type="term" value="F:protein serine/threonine kinase activity"/>
    <property type="evidence" value="ECO:0007669"/>
    <property type="project" value="TreeGrafter"/>
</dbReference>
<evidence type="ECO:0000259" key="1">
    <source>
        <dbReference type="PROSITE" id="PS50011"/>
    </source>
</evidence>
<dbReference type="Gene3D" id="1.10.510.10">
    <property type="entry name" value="Transferase(Phosphotransferase) domain 1"/>
    <property type="match status" value="1"/>
</dbReference>
<proteinExistence type="predicted"/>
<dbReference type="PROSITE" id="PS50011">
    <property type="entry name" value="PROTEIN_KINASE_DOM"/>
    <property type="match status" value="1"/>
</dbReference>